<dbReference type="Pfam" id="PF14559">
    <property type="entry name" value="TPR_19"/>
    <property type="match status" value="1"/>
</dbReference>
<comment type="caution">
    <text evidence="2">The sequence shown here is derived from an EMBL/GenBank/DDBJ whole genome shotgun (WGS) entry which is preliminary data.</text>
</comment>
<dbReference type="Gene3D" id="1.25.40.10">
    <property type="entry name" value="Tetratricopeptide repeat domain"/>
    <property type="match status" value="3"/>
</dbReference>
<dbReference type="PROSITE" id="PS50005">
    <property type="entry name" value="TPR"/>
    <property type="match status" value="2"/>
</dbReference>
<reference evidence="2 3" key="1">
    <citation type="journal article" date="2008" name="Int. J. Syst. Evol. Microbiol.">
        <title>Bizionia argentinensis sp. nov., isolated from surface marine water in Antarctica.</title>
        <authorList>
            <person name="Bercovich A."/>
            <person name="Vazquez S.C."/>
            <person name="Yankilevich P."/>
            <person name="Coria S.H."/>
            <person name="Foti M."/>
            <person name="Hernandez E."/>
            <person name="Vidal A."/>
            <person name="Ruberto L."/>
            <person name="Melo C."/>
            <person name="Marenssi S."/>
            <person name="Criscuolo M."/>
            <person name="Memoli M."/>
            <person name="Arguelles M."/>
            <person name="Mac Cormack W.P."/>
        </authorList>
    </citation>
    <scope>NUCLEOTIDE SEQUENCE [LARGE SCALE GENOMIC DNA]</scope>
    <source>
        <strain evidence="2 3">JUB59</strain>
    </source>
</reference>
<dbReference type="SUPFAM" id="SSF48452">
    <property type="entry name" value="TPR-like"/>
    <property type="match status" value="1"/>
</dbReference>
<dbReference type="PROSITE" id="PS50293">
    <property type="entry name" value="TPR_REGION"/>
    <property type="match status" value="1"/>
</dbReference>
<dbReference type="PANTHER" id="PTHR12558:SF13">
    <property type="entry name" value="CELL DIVISION CYCLE PROTEIN 27 HOMOLOG"/>
    <property type="match status" value="1"/>
</dbReference>
<feature type="repeat" description="TPR" evidence="1">
    <location>
        <begin position="49"/>
        <end position="82"/>
    </location>
</feature>
<gene>
    <name evidence="2" type="ORF">BZARG_2192</name>
</gene>
<dbReference type="OrthoDB" id="9810596at2"/>
<proteinExistence type="predicted"/>
<dbReference type="SMART" id="SM00028">
    <property type="entry name" value="TPR"/>
    <property type="match status" value="5"/>
</dbReference>
<keyword evidence="1" id="KW-0802">TPR repeat</keyword>
<dbReference type="RefSeq" id="WP_008635189.1">
    <property type="nucleotide sequence ID" value="NZ_AFXZ01000005.1"/>
</dbReference>
<organism evidence="2 3">
    <name type="scientific">Bizionia argentinensis JUB59</name>
    <dbReference type="NCBI Taxonomy" id="1046627"/>
    <lineage>
        <taxon>Bacteria</taxon>
        <taxon>Pseudomonadati</taxon>
        <taxon>Bacteroidota</taxon>
        <taxon>Flavobacteriia</taxon>
        <taxon>Flavobacteriales</taxon>
        <taxon>Flavobacteriaceae</taxon>
        <taxon>Bizionia</taxon>
    </lineage>
</organism>
<dbReference type="InterPro" id="IPR019734">
    <property type="entry name" value="TPR_rpt"/>
</dbReference>
<evidence type="ECO:0000256" key="1">
    <source>
        <dbReference type="PROSITE-ProRule" id="PRU00339"/>
    </source>
</evidence>
<dbReference type="AlphaFoldDB" id="G2EAJ9"/>
<name>G2EAJ9_9FLAO</name>
<dbReference type="eggNOG" id="COG0457">
    <property type="taxonomic scope" value="Bacteria"/>
</dbReference>
<sequence length="377" mass="44206">MNRLIVLVVILAFFKTEAQPSVLNIADSLYVNGNFSEAIKTYKLYGDMDDISSKLARSYQAIGNYDKALDHYQKGIKVFPDNALLKYEYAKLLSKTKNYQTASSVFKQLIALDSLHPNYHYELGLVYEKLGDSLMHSEYKKSFQLDSGHQKAIFKLAKRQIQIRNYDSTTYYLNVGLKTFENNGALINLKAQNYYFQKDYKKATIWFEKLLGLGEDSQFVHEKLSYCYSQISEVHKAIEQQKLAIAKEPRNSKNLYILGELYTRIDDYKQGEHYIKKSIELVDLPLDYEYMKLGTIQNHQNKYKEAIQSFQSALKENPDNHYVAFYLVFTQDKYYKDVDSKIKLYENFIAKYPKNPFLFKVKSRLSELKEEKFMNLD</sequence>
<dbReference type="InterPro" id="IPR011990">
    <property type="entry name" value="TPR-like_helical_dom_sf"/>
</dbReference>
<evidence type="ECO:0000313" key="3">
    <source>
        <dbReference type="Proteomes" id="UP000003730"/>
    </source>
</evidence>
<feature type="repeat" description="TPR" evidence="1">
    <location>
        <begin position="287"/>
        <end position="320"/>
    </location>
</feature>
<dbReference type="PANTHER" id="PTHR12558">
    <property type="entry name" value="CELL DIVISION CYCLE 16,23,27"/>
    <property type="match status" value="1"/>
</dbReference>
<dbReference type="EMBL" id="AFXZ01000005">
    <property type="protein sequence ID" value="EGV44584.1"/>
    <property type="molecule type" value="Genomic_DNA"/>
</dbReference>
<evidence type="ECO:0000313" key="2">
    <source>
        <dbReference type="EMBL" id="EGV44584.1"/>
    </source>
</evidence>
<dbReference type="Proteomes" id="UP000003730">
    <property type="component" value="Unassembled WGS sequence"/>
</dbReference>
<accession>G2EAJ9</accession>
<dbReference type="Pfam" id="PF13181">
    <property type="entry name" value="TPR_8"/>
    <property type="match status" value="1"/>
</dbReference>
<keyword evidence="3" id="KW-1185">Reference proteome</keyword>
<protein>
    <submittedName>
        <fullName evidence="2">Tetratricopeptide repeat protein</fullName>
    </submittedName>
</protein>
<dbReference type="STRING" id="1046627.BZARG_2192"/>